<dbReference type="EMBL" id="MQWA01000001">
    <property type="protein sequence ID" value="PQJ29938.1"/>
    <property type="molecule type" value="Genomic_DNA"/>
</dbReference>
<comment type="similarity">
    <text evidence="1 12">Belongs to the helicase family. DnaB subfamily.</text>
</comment>
<dbReference type="GO" id="GO:0006269">
    <property type="term" value="P:DNA replication, synthesis of primer"/>
    <property type="evidence" value="ECO:0007669"/>
    <property type="project" value="UniProtKB-UniRule"/>
</dbReference>
<proteinExistence type="inferred from homology"/>
<keyword evidence="3 12" id="KW-0235">DNA replication</keyword>
<accession>A0A2S7U4K0</accession>
<feature type="domain" description="SF4 helicase" evidence="14">
    <location>
        <begin position="205"/>
        <end position="477"/>
    </location>
</feature>
<dbReference type="SUPFAM" id="SSF48024">
    <property type="entry name" value="N-terminal domain of DnaB helicase"/>
    <property type="match status" value="1"/>
</dbReference>
<keyword evidence="16" id="KW-1185">Reference proteome</keyword>
<dbReference type="PANTHER" id="PTHR30153:SF2">
    <property type="entry name" value="REPLICATIVE DNA HELICASE"/>
    <property type="match status" value="1"/>
</dbReference>
<dbReference type="GO" id="GO:0016887">
    <property type="term" value="F:ATP hydrolysis activity"/>
    <property type="evidence" value="ECO:0007669"/>
    <property type="project" value="RHEA"/>
</dbReference>
<dbReference type="PANTHER" id="PTHR30153">
    <property type="entry name" value="REPLICATIVE DNA HELICASE DNAB"/>
    <property type="match status" value="1"/>
</dbReference>
<evidence type="ECO:0000256" key="4">
    <source>
        <dbReference type="ARBA" id="ARBA00022741"/>
    </source>
</evidence>
<dbReference type="InterPro" id="IPR027417">
    <property type="entry name" value="P-loop_NTPase"/>
</dbReference>
<comment type="caution">
    <text evidence="15">The sequence shown here is derived from an EMBL/GenBank/DDBJ whole genome shotgun (WGS) entry which is preliminary data.</text>
</comment>
<evidence type="ECO:0000313" key="16">
    <source>
        <dbReference type="Proteomes" id="UP000239907"/>
    </source>
</evidence>
<dbReference type="CDD" id="cd00984">
    <property type="entry name" value="DnaB_C"/>
    <property type="match status" value="1"/>
</dbReference>
<dbReference type="GO" id="GO:0003677">
    <property type="term" value="F:DNA binding"/>
    <property type="evidence" value="ECO:0007669"/>
    <property type="project" value="UniProtKB-UniRule"/>
</dbReference>
<dbReference type="Gene3D" id="3.40.50.300">
    <property type="entry name" value="P-loop containing nucleotide triphosphate hydrolases"/>
    <property type="match status" value="1"/>
</dbReference>
<evidence type="ECO:0000256" key="1">
    <source>
        <dbReference type="ARBA" id="ARBA00008428"/>
    </source>
</evidence>
<dbReference type="AlphaFoldDB" id="A0A2S7U4K0"/>
<evidence type="ECO:0000256" key="11">
    <source>
        <dbReference type="NCBIfam" id="TIGR00665"/>
    </source>
</evidence>
<comment type="catalytic activity">
    <reaction evidence="10 12">
        <text>ATP + H2O = ADP + phosphate + H(+)</text>
        <dbReference type="Rhea" id="RHEA:13065"/>
        <dbReference type="ChEBI" id="CHEBI:15377"/>
        <dbReference type="ChEBI" id="CHEBI:15378"/>
        <dbReference type="ChEBI" id="CHEBI:30616"/>
        <dbReference type="ChEBI" id="CHEBI:43474"/>
        <dbReference type="ChEBI" id="CHEBI:456216"/>
        <dbReference type="EC" id="5.6.2.3"/>
    </reaction>
</comment>
<organism evidence="15 16">
    <name type="scientific">Rubritalea profundi</name>
    <dbReference type="NCBI Taxonomy" id="1658618"/>
    <lineage>
        <taxon>Bacteria</taxon>
        <taxon>Pseudomonadati</taxon>
        <taxon>Verrucomicrobiota</taxon>
        <taxon>Verrucomicrobiia</taxon>
        <taxon>Verrucomicrobiales</taxon>
        <taxon>Rubritaleaceae</taxon>
        <taxon>Rubritalea</taxon>
    </lineage>
</organism>
<keyword evidence="2 12" id="KW-0639">Primosome</keyword>
<keyword evidence="5 12" id="KW-0378">Hydrolase</keyword>
<dbReference type="GO" id="GO:0043139">
    <property type="term" value="F:5'-3' DNA helicase activity"/>
    <property type="evidence" value="ECO:0007669"/>
    <property type="project" value="UniProtKB-EC"/>
</dbReference>
<evidence type="ECO:0000256" key="3">
    <source>
        <dbReference type="ARBA" id="ARBA00022705"/>
    </source>
</evidence>
<feature type="compositionally biased region" description="Acidic residues" evidence="13">
    <location>
        <begin position="434"/>
        <end position="444"/>
    </location>
</feature>
<keyword evidence="4 12" id="KW-0547">Nucleotide-binding</keyword>
<name>A0A2S7U4K0_9BACT</name>
<dbReference type="InterPro" id="IPR016136">
    <property type="entry name" value="DNA_helicase_N/primase_C"/>
</dbReference>
<dbReference type="Pfam" id="PF00772">
    <property type="entry name" value="DnaB"/>
    <property type="match status" value="1"/>
</dbReference>
<evidence type="ECO:0000256" key="10">
    <source>
        <dbReference type="ARBA" id="ARBA00048954"/>
    </source>
</evidence>
<sequence>MSTQAPSKWTPKNGPELQKGPQKSDEEDFAQRSLPNALGPEKSLLSSMLQDPSEYVMRSEELGLTPEHFYHPSHQTLYRVIKDLSEGSTAVELVSLTQLLMDRGVLESIGGPSALTEIYTYAPTAAHFDHHLTIVKDKYILRNIISSCTEAITRSFEDQEEVAGLLDEVEQKIFSIREGADIEQAPTVKEDVRKVIESFEKFLAGGGAPMGLKSGYKQLDTMCNGLKAGEMFVIAARPSMGKTSFVMNILEHVCLDAKLPSMFFSCEMTSEQIVQRLLFARARYAITNLRNGFIPTKAELVKIKNAAQEIAESKLFIDDTAGISISELRAKARRKKKEEDIQIIAVDYLQLMRSTSKQAQNSREREIAEISSGLKALAKELSIPVIVLAQLNRGPESRTGGAPRMSDLRESGSIEQDADMVGLLFRTAYYADSQEERDEKDGEAELNLAKNRNGPTGSIPLTFIKELMRFENSSKEMEPG</sequence>
<evidence type="ECO:0000256" key="9">
    <source>
        <dbReference type="ARBA" id="ARBA00023235"/>
    </source>
</evidence>
<keyword evidence="8 12" id="KW-0238">DNA-binding</keyword>
<evidence type="ECO:0000256" key="7">
    <source>
        <dbReference type="ARBA" id="ARBA00022840"/>
    </source>
</evidence>
<evidence type="ECO:0000256" key="5">
    <source>
        <dbReference type="ARBA" id="ARBA00022801"/>
    </source>
</evidence>
<dbReference type="InterPro" id="IPR007692">
    <property type="entry name" value="DNA_helicase_DnaB"/>
</dbReference>
<dbReference type="InterPro" id="IPR007694">
    <property type="entry name" value="DNA_helicase_DnaB-like_C"/>
</dbReference>
<dbReference type="GO" id="GO:1990077">
    <property type="term" value="C:primosome complex"/>
    <property type="evidence" value="ECO:0007669"/>
    <property type="project" value="UniProtKB-UniRule"/>
</dbReference>
<evidence type="ECO:0000256" key="13">
    <source>
        <dbReference type="SAM" id="MobiDB-lite"/>
    </source>
</evidence>
<dbReference type="PROSITE" id="PS51199">
    <property type="entry name" value="SF4_HELICASE"/>
    <property type="match status" value="1"/>
</dbReference>
<evidence type="ECO:0000256" key="12">
    <source>
        <dbReference type="RuleBase" id="RU362085"/>
    </source>
</evidence>
<dbReference type="SUPFAM" id="SSF52540">
    <property type="entry name" value="P-loop containing nucleoside triphosphate hydrolases"/>
    <property type="match status" value="1"/>
</dbReference>
<comment type="function">
    <text evidence="12">The main replicative DNA helicase, it participates in initiation and elongation during chromosome replication. Travels ahead of the DNA replisome, separating dsDNA into templates for DNA synthesis. A processive ATP-dependent 5'-3' DNA helicase it has DNA-dependent ATPase activity.</text>
</comment>
<keyword evidence="6 12" id="KW-0347">Helicase</keyword>
<feature type="region of interest" description="Disordered" evidence="13">
    <location>
        <begin position="1"/>
        <end position="42"/>
    </location>
</feature>
<evidence type="ECO:0000259" key="14">
    <source>
        <dbReference type="PROSITE" id="PS51199"/>
    </source>
</evidence>
<gene>
    <name evidence="15" type="ORF">BSZ32_16590</name>
</gene>
<dbReference type="InterPro" id="IPR007693">
    <property type="entry name" value="DNA_helicase_DnaB-like_N"/>
</dbReference>
<keyword evidence="7 12" id="KW-0067">ATP-binding</keyword>
<dbReference type="InterPro" id="IPR036185">
    <property type="entry name" value="DNA_heli_DnaB-like_N_sf"/>
</dbReference>
<evidence type="ECO:0000256" key="8">
    <source>
        <dbReference type="ARBA" id="ARBA00023125"/>
    </source>
</evidence>
<dbReference type="EC" id="5.6.2.3" evidence="11 12"/>
<evidence type="ECO:0000256" key="2">
    <source>
        <dbReference type="ARBA" id="ARBA00022515"/>
    </source>
</evidence>
<dbReference type="Pfam" id="PF03796">
    <property type="entry name" value="DnaB_C"/>
    <property type="match status" value="1"/>
</dbReference>
<evidence type="ECO:0000313" key="15">
    <source>
        <dbReference type="EMBL" id="PQJ29938.1"/>
    </source>
</evidence>
<keyword evidence="9" id="KW-0413">Isomerase</keyword>
<dbReference type="GO" id="GO:0005829">
    <property type="term" value="C:cytosol"/>
    <property type="evidence" value="ECO:0007669"/>
    <property type="project" value="TreeGrafter"/>
</dbReference>
<dbReference type="RefSeq" id="WP_105044452.1">
    <property type="nucleotide sequence ID" value="NZ_MQWA01000001.1"/>
</dbReference>
<dbReference type="OrthoDB" id="9773982at2"/>
<feature type="region of interest" description="Disordered" evidence="13">
    <location>
        <begin position="434"/>
        <end position="459"/>
    </location>
</feature>
<dbReference type="Proteomes" id="UP000239907">
    <property type="component" value="Unassembled WGS sequence"/>
</dbReference>
<dbReference type="NCBIfam" id="TIGR00665">
    <property type="entry name" value="DnaB"/>
    <property type="match status" value="1"/>
</dbReference>
<dbReference type="GO" id="GO:0005524">
    <property type="term" value="F:ATP binding"/>
    <property type="evidence" value="ECO:0007669"/>
    <property type="project" value="UniProtKB-UniRule"/>
</dbReference>
<protein>
    <recommendedName>
        <fullName evidence="11 12">Replicative DNA helicase</fullName>
        <ecNumber evidence="11 12">5.6.2.3</ecNumber>
    </recommendedName>
</protein>
<reference evidence="15 16" key="1">
    <citation type="submission" date="2016-12" db="EMBL/GenBank/DDBJ databases">
        <title>Study of bacterial adaptation to deep sea.</title>
        <authorList>
            <person name="Song J."/>
            <person name="Yoshizawa S."/>
            <person name="Kogure K."/>
        </authorList>
    </citation>
    <scope>NUCLEOTIDE SEQUENCE [LARGE SCALE GENOMIC DNA]</scope>
    <source>
        <strain evidence="15 16">SAORIC-165</strain>
    </source>
</reference>
<dbReference type="Gene3D" id="1.10.860.10">
    <property type="entry name" value="DNAb Helicase, Chain A"/>
    <property type="match status" value="1"/>
</dbReference>
<evidence type="ECO:0000256" key="6">
    <source>
        <dbReference type="ARBA" id="ARBA00022806"/>
    </source>
</evidence>